<dbReference type="CDD" id="cd06225">
    <property type="entry name" value="HAMP"/>
    <property type="match status" value="1"/>
</dbReference>
<dbReference type="Proteomes" id="UP000295367">
    <property type="component" value="Unassembled WGS sequence"/>
</dbReference>
<keyword evidence="8 13" id="KW-0418">Kinase</keyword>
<gene>
    <name evidence="13" type="ORF">EDC63_13710</name>
</gene>
<evidence type="ECO:0000256" key="4">
    <source>
        <dbReference type="ARBA" id="ARBA00022475"/>
    </source>
</evidence>
<dbReference type="InterPro" id="IPR004358">
    <property type="entry name" value="Sig_transdc_His_kin-like_C"/>
</dbReference>
<dbReference type="SUPFAM" id="SSF47384">
    <property type="entry name" value="Homodimeric domain of signal transducing histidine kinase"/>
    <property type="match status" value="1"/>
</dbReference>
<dbReference type="InterPro" id="IPR003661">
    <property type="entry name" value="HisK_dim/P_dom"/>
</dbReference>
<evidence type="ECO:0000256" key="6">
    <source>
        <dbReference type="ARBA" id="ARBA00022679"/>
    </source>
</evidence>
<dbReference type="SUPFAM" id="SSF55874">
    <property type="entry name" value="ATPase domain of HSP90 chaperone/DNA topoisomerase II/histidine kinase"/>
    <property type="match status" value="1"/>
</dbReference>
<dbReference type="Gene3D" id="1.10.287.130">
    <property type="match status" value="1"/>
</dbReference>
<dbReference type="InterPro" id="IPR050980">
    <property type="entry name" value="2C_sensor_his_kinase"/>
</dbReference>
<dbReference type="Gene3D" id="6.10.340.10">
    <property type="match status" value="1"/>
</dbReference>
<evidence type="ECO:0000259" key="12">
    <source>
        <dbReference type="PROSITE" id="PS50885"/>
    </source>
</evidence>
<evidence type="ECO:0000256" key="3">
    <source>
        <dbReference type="ARBA" id="ARBA00012438"/>
    </source>
</evidence>
<dbReference type="GO" id="GO:0005524">
    <property type="term" value="F:ATP binding"/>
    <property type="evidence" value="ECO:0007669"/>
    <property type="project" value="UniProtKB-KW"/>
</dbReference>
<dbReference type="InterPro" id="IPR003660">
    <property type="entry name" value="HAMP_dom"/>
</dbReference>
<evidence type="ECO:0000259" key="11">
    <source>
        <dbReference type="PROSITE" id="PS50109"/>
    </source>
</evidence>
<comment type="caution">
    <text evidence="13">The sequence shown here is derived from an EMBL/GenBank/DDBJ whole genome shotgun (WGS) entry which is preliminary data.</text>
</comment>
<dbReference type="InterPro" id="IPR005467">
    <property type="entry name" value="His_kinase_dom"/>
</dbReference>
<dbReference type="Gene3D" id="3.30.565.10">
    <property type="entry name" value="Histidine kinase-like ATPase, C-terminal domain"/>
    <property type="match status" value="1"/>
</dbReference>
<keyword evidence="10" id="KW-0472">Membrane</keyword>
<dbReference type="PROSITE" id="PS50885">
    <property type="entry name" value="HAMP"/>
    <property type="match status" value="1"/>
</dbReference>
<protein>
    <recommendedName>
        <fullName evidence="3">histidine kinase</fullName>
        <ecNumber evidence="3">2.7.13.3</ecNumber>
    </recommendedName>
</protein>
<evidence type="ECO:0000313" key="13">
    <source>
        <dbReference type="EMBL" id="TCV79022.1"/>
    </source>
</evidence>
<evidence type="ECO:0000256" key="1">
    <source>
        <dbReference type="ARBA" id="ARBA00000085"/>
    </source>
</evidence>
<dbReference type="Pfam" id="PF00672">
    <property type="entry name" value="HAMP"/>
    <property type="match status" value="1"/>
</dbReference>
<keyword evidence="4" id="KW-1003">Cell membrane</keyword>
<dbReference type="GO" id="GO:0000155">
    <property type="term" value="F:phosphorelay sensor kinase activity"/>
    <property type="evidence" value="ECO:0007669"/>
    <property type="project" value="InterPro"/>
</dbReference>
<dbReference type="PRINTS" id="PR00344">
    <property type="entry name" value="BCTRLSENSOR"/>
</dbReference>
<comment type="subcellular location">
    <subcellularLocation>
        <location evidence="2">Cell membrane</location>
        <topology evidence="2">Multi-pass membrane protein</topology>
    </subcellularLocation>
</comment>
<sequence>MARITATLAGRIGFLFLGLTLVLQIITLSVTSALIFYPVVKNSVNDFAALIIFSAQTSVALPAEQFEHFRSELRRIHRIDINPSTYETGDETSYLPYVMLLENALTNHLGMPVNVRAVKGENNRYRVDFSLSGREVRIEFSRDRIGTSPILAMLIVIGGTFTLSVVSALWLTNLIKRRFTLFTAATDDLARGARPDPIPEEGPEELATLANNFNHMAQRVHELLDNRTTMLAGVSHDLRTPIARMVMALELLRESRDPALIERISRYLDDMNGLIGQFLQFARAQQPAVSEQTDLAKLLDQWSREYCDATSPVIRSGLSECALQLSVLDFKRVVSNLLDNAIHYSASLPVEIWLGSESNNIIVEIRDRGPGIPDEKKTLVFRPFYRLDTSRHPDQGGTGLGLAIALEISRIHKWEINLLDRENGGMIAQIIIPKPA</sequence>
<reference evidence="13 14" key="1">
    <citation type="submission" date="2019-03" db="EMBL/GenBank/DDBJ databases">
        <title>Genomic Encyclopedia of Type Strains, Phase IV (KMG-IV): sequencing the most valuable type-strain genomes for metagenomic binning, comparative biology and taxonomic classification.</title>
        <authorList>
            <person name="Goeker M."/>
        </authorList>
    </citation>
    <scope>NUCLEOTIDE SEQUENCE [LARGE SCALE GENOMIC DNA]</scope>
    <source>
        <strain evidence="13 14">DSM 100309</strain>
    </source>
</reference>
<keyword evidence="9" id="KW-0067">ATP-binding</keyword>
<keyword evidence="6" id="KW-0808">Transferase</keyword>
<dbReference type="Pfam" id="PF00512">
    <property type="entry name" value="HisKA"/>
    <property type="match status" value="1"/>
</dbReference>
<feature type="transmembrane region" description="Helical" evidence="10">
    <location>
        <begin position="150"/>
        <end position="171"/>
    </location>
</feature>
<dbReference type="SMART" id="SM00304">
    <property type="entry name" value="HAMP"/>
    <property type="match status" value="1"/>
</dbReference>
<dbReference type="RefSeq" id="WP_124946909.1">
    <property type="nucleotide sequence ID" value="NZ_BHVT01000048.1"/>
</dbReference>
<feature type="domain" description="HAMP" evidence="12">
    <location>
        <begin position="173"/>
        <end position="225"/>
    </location>
</feature>
<feature type="transmembrane region" description="Helical" evidence="10">
    <location>
        <begin position="12"/>
        <end position="35"/>
    </location>
</feature>
<accession>A0A4V2W0Q1</accession>
<evidence type="ECO:0000313" key="14">
    <source>
        <dbReference type="Proteomes" id="UP000295367"/>
    </source>
</evidence>
<keyword evidence="10" id="KW-1133">Transmembrane helix</keyword>
<evidence type="ECO:0000256" key="9">
    <source>
        <dbReference type="ARBA" id="ARBA00022840"/>
    </source>
</evidence>
<keyword evidence="7" id="KW-0547">Nucleotide-binding</keyword>
<keyword evidence="5" id="KW-0597">Phosphoprotein</keyword>
<dbReference type="OrthoDB" id="9804645at2"/>
<dbReference type="SMART" id="SM00387">
    <property type="entry name" value="HATPase_c"/>
    <property type="match status" value="1"/>
</dbReference>
<dbReference type="PROSITE" id="PS50109">
    <property type="entry name" value="HIS_KIN"/>
    <property type="match status" value="1"/>
</dbReference>
<feature type="domain" description="Histidine kinase" evidence="11">
    <location>
        <begin position="233"/>
        <end position="436"/>
    </location>
</feature>
<evidence type="ECO:0000256" key="5">
    <source>
        <dbReference type="ARBA" id="ARBA00022553"/>
    </source>
</evidence>
<dbReference type="InterPro" id="IPR036097">
    <property type="entry name" value="HisK_dim/P_sf"/>
</dbReference>
<name>A0A4V2W0Q1_9PROT</name>
<dbReference type="CDD" id="cd00082">
    <property type="entry name" value="HisKA"/>
    <property type="match status" value="1"/>
</dbReference>
<evidence type="ECO:0000256" key="10">
    <source>
        <dbReference type="SAM" id="Phobius"/>
    </source>
</evidence>
<dbReference type="PANTHER" id="PTHR44936:SF10">
    <property type="entry name" value="SENSOR PROTEIN RSTB"/>
    <property type="match status" value="1"/>
</dbReference>
<keyword evidence="14" id="KW-1185">Reference proteome</keyword>
<dbReference type="CDD" id="cd00075">
    <property type="entry name" value="HATPase"/>
    <property type="match status" value="1"/>
</dbReference>
<dbReference type="SMART" id="SM00388">
    <property type="entry name" value="HisKA"/>
    <property type="match status" value="1"/>
</dbReference>
<dbReference type="EMBL" id="SMCO01000037">
    <property type="protein sequence ID" value="TCV79022.1"/>
    <property type="molecule type" value="Genomic_DNA"/>
</dbReference>
<dbReference type="AlphaFoldDB" id="A0A4V2W0Q1"/>
<proteinExistence type="predicted"/>
<evidence type="ECO:0000256" key="8">
    <source>
        <dbReference type="ARBA" id="ARBA00022777"/>
    </source>
</evidence>
<dbReference type="GO" id="GO:0005886">
    <property type="term" value="C:plasma membrane"/>
    <property type="evidence" value="ECO:0007669"/>
    <property type="project" value="UniProtKB-SubCell"/>
</dbReference>
<keyword evidence="10" id="KW-0812">Transmembrane</keyword>
<dbReference type="EC" id="2.7.13.3" evidence="3"/>
<dbReference type="Pfam" id="PF02518">
    <property type="entry name" value="HATPase_c"/>
    <property type="match status" value="1"/>
</dbReference>
<evidence type="ECO:0000256" key="2">
    <source>
        <dbReference type="ARBA" id="ARBA00004651"/>
    </source>
</evidence>
<dbReference type="InterPro" id="IPR036890">
    <property type="entry name" value="HATPase_C_sf"/>
</dbReference>
<dbReference type="PANTHER" id="PTHR44936">
    <property type="entry name" value="SENSOR PROTEIN CREC"/>
    <property type="match status" value="1"/>
</dbReference>
<evidence type="ECO:0000256" key="7">
    <source>
        <dbReference type="ARBA" id="ARBA00022741"/>
    </source>
</evidence>
<comment type="catalytic activity">
    <reaction evidence="1">
        <text>ATP + protein L-histidine = ADP + protein N-phospho-L-histidine.</text>
        <dbReference type="EC" id="2.7.13.3"/>
    </reaction>
</comment>
<organism evidence="13 14">
    <name type="scientific">Sulfurirhabdus autotrophica</name>
    <dbReference type="NCBI Taxonomy" id="1706046"/>
    <lineage>
        <taxon>Bacteria</taxon>
        <taxon>Pseudomonadati</taxon>
        <taxon>Pseudomonadota</taxon>
        <taxon>Betaproteobacteria</taxon>
        <taxon>Nitrosomonadales</taxon>
        <taxon>Sulfuricellaceae</taxon>
        <taxon>Sulfurirhabdus</taxon>
    </lineage>
</organism>
<dbReference type="InterPro" id="IPR003594">
    <property type="entry name" value="HATPase_dom"/>
</dbReference>